<accession>A0A0M0GHI0</accession>
<dbReference type="InterPro" id="IPR013833">
    <property type="entry name" value="Cyt_c_oxidase_su3_a-hlx"/>
</dbReference>
<dbReference type="RefSeq" id="WP_053436600.1">
    <property type="nucleotide sequence ID" value="NZ_LGUF01000007.1"/>
</dbReference>
<dbReference type="EMBL" id="LGUF01000007">
    <property type="protein sequence ID" value="KON89228.1"/>
    <property type="molecule type" value="Genomic_DNA"/>
</dbReference>
<dbReference type="PANTHER" id="PTHR37692">
    <property type="entry name" value="HYPOTHETICAL MEMBRANE SPANNING PROTEIN"/>
    <property type="match status" value="1"/>
</dbReference>
<dbReference type="OrthoDB" id="2375575at2"/>
<dbReference type="STRING" id="1459.AF332_22075"/>
<dbReference type="AlphaFoldDB" id="A0A0M0GHI0"/>
<sequence length="155" mass="16960">MEYSLPLLPTISTTFIVLSAITVAIGWVQISKKKLEAHKKTMTLAAVFAVIFFIIYASRTVFIGNTAFGGPDDIKIYYTIFLIFHITLATVGAVLGIISLYTGYKNKVAVHRKLGPVTSVVWFFTGITGVAVYLLLYVFYHGGETTSVIKAILGT</sequence>
<proteinExistence type="predicted"/>
<dbReference type="Pfam" id="PF04238">
    <property type="entry name" value="DUF420"/>
    <property type="match status" value="1"/>
</dbReference>
<dbReference type="GO" id="GO:0004129">
    <property type="term" value="F:cytochrome-c oxidase activity"/>
    <property type="evidence" value="ECO:0007669"/>
    <property type="project" value="InterPro"/>
</dbReference>
<organism evidence="2 3">
    <name type="scientific">Sporosarcina globispora</name>
    <name type="common">Bacillus globisporus</name>
    <dbReference type="NCBI Taxonomy" id="1459"/>
    <lineage>
        <taxon>Bacteria</taxon>
        <taxon>Bacillati</taxon>
        <taxon>Bacillota</taxon>
        <taxon>Bacilli</taxon>
        <taxon>Bacillales</taxon>
        <taxon>Caryophanaceae</taxon>
        <taxon>Sporosarcina</taxon>
    </lineage>
</organism>
<gene>
    <name evidence="2" type="ORF">AF332_22075</name>
</gene>
<keyword evidence="3" id="KW-1185">Reference proteome</keyword>
<dbReference type="PANTHER" id="PTHR37692:SF1">
    <property type="entry name" value="DUF420 DOMAIN-CONTAINING PROTEIN"/>
    <property type="match status" value="1"/>
</dbReference>
<feature type="transmembrane region" description="Helical" evidence="1">
    <location>
        <begin position="6"/>
        <end position="30"/>
    </location>
</feature>
<protein>
    <submittedName>
        <fullName evidence="2">Membrane protein</fullName>
    </submittedName>
</protein>
<dbReference type="InterPro" id="IPR007352">
    <property type="entry name" value="DUF420"/>
</dbReference>
<feature type="transmembrane region" description="Helical" evidence="1">
    <location>
        <begin position="42"/>
        <end position="64"/>
    </location>
</feature>
<dbReference type="GO" id="GO:0016020">
    <property type="term" value="C:membrane"/>
    <property type="evidence" value="ECO:0007669"/>
    <property type="project" value="InterPro"/>
</dbReference>
<evidence type="ECO:0000313" key="2">
    <source>
        <dbReference type="EMBL" id="KON89228.1"/>
    </source>
</evidence>
<feature type="transmembrane region" description="Helical" evidence="1">
    <location>
        <begin position="114"/>
        <end position="140"/>
    </location>
</feature>
<evidence type="ECO:0000313" key="3">
    <source>
        <dbReference type="Proteomes" id="UP000037109"/>
    </source>
</evidence>
<dbReference type="Proteomes" id="UP000037109">
    <property type="component" value="Unassembled WGS sequence"/>
</dbReference>
<feature type="transmembrane region" description="Helical" evidence="1">
    <location>
        <begin position="76"/>
        <end position="102"/>
    </location>
</feature>
<comment type="caution">
    <text evidence="2">The sequence shown here is derived from an EMBL/GenBank/DDBJ whole genome shotgun (WGS) entry which is preliminary data.</text>
</comment>
<dbReference type="GO" id="GO:0022904">
    <property type="term" value="P:respiratory electron transport chain"/>
    <property type="evidence" value="ECO:0007669"/>
    <property type="project" value="InterPro"/>
</dbReference>
<keyword evidence="1" id="KW-0812">Transmembrane</keyword>
<name>A0A0M0GHI0_SPOGL</name>
<keyword evidence="1" id="KW-1133">Transmembrane helix</keyword>
<keyword evidence="1" id="KW-0472">Membrane</keyword>
<dbReference type="PATRIC" id="fig|1459.3.peg.4863"/>
<reference evidence="3" key="1">
    <citation type="submission" date="2015-07" db="EMBL/GenBank/DDBJ databases">
        <title>Fjat-10036 dsm4.</title>
        <authorList>
            <person name="Liu B."/>
            <person name="Wang J."/>
            <person name="Zhu Y."/>
            <person name="Liu G."/>
            <person name="Chen Q."/>
            <person name="Chen Z."/>
            <person name="Lan J."/>
            <person name="Che J."/>
            <person name="Ge C."/>
            <person name="Shi H."/>
            <person name="Pan Z."/>
            <person name="Liu X."/>
        </authorList>
    </citation>
    <scope>NUCLEOTIDE SEQUENCE [LARGE SCALE GENOMIC DNA]</scope>
    <source>
        <strain evidence="3">DSM 4</strain>
    </source>
</reference>
<dbReference type="Gene3D" id="1.20.120.80">
    <property type="entry name" value="Cytochrome c oxidase, subunit III, four-helix bundle"/>
    <property type="match status" value="1"/>
</dbReference>
<evidence type="ECO:0000256" key="1">
    <source>
        <dbReference type="SAM" id="Phobius"/>
    </source>
</evidence>